<dbReference type="AlphaFoldDB" id="A0A9P5JZ35"/>
<reference evidence="2" key="2">
    <citation type="journal article" date="2020" name="Nat. Commun.">
        <title>Large-scale genome sequencing of mycorrhizal fungi provides insights into the early evolution of symbiotic traits.</title>
        <authorList>
            <person name="Miyauchi S."/>
            <person name="Kiss E."/>
            <person name="Kuo A."/>
            <person name="Drula E."/>
            <person name="Kohler A."/>
            <person name="Sanchez-Garcia M."/>
            <person name="Morin E."/>
            <person name="Andreopoulos B."/>
            <person name="Barry K.W."/>
            <person name="Bonito G."/>
            <person name="Buee M."/>
            <person name="Carver A."/>
            <person name="Chen C."/>
            <person name="Cichocki N."/>
            <person name="Clum A."/>
            <person name="Culley D."/>
            <person name="Crous P.W."/>
            <person name="Fauchery L."/>
            <person name="Girlanda M."/>
            <person name="Hayes R.D."/>
            <person name="Keri Z."/>
            <person name="LaButti K."/>
            <person name="Lipzen A."/>
            <person name="Lombard V."/>
            <person name="Magnuson J."/>
            <person name="Maillard F."/>
            <person name="Murat C."/>
            <person name="Nolan M."/>
            <person name="Ohm R.A."/>
            <person name="Pangilinan J."/>
            <person name="Pereira M.F."/>
            <person name="Perotto S."/>
            <person name="Peter M."/>
            <person name="Pfister S."/>
            <person name="Riley R."/>
            <person name="Sitrit Y."/>
            <person name="Stielow J.B."/>
            <person name="Szollosi G."/>
            <person name="Zifcakova L."/>
            <person name="Stursova M."/>
            <person name="Spatafora J.W."/>
            <person name="Tedersoo L."/>
            <person name="Vaario L.M."/>
            <person name="Yamada A."/>
            <person name="Yan M."/>
            <person name="Wang P."/>
            <person name="Xu J."/>
            <person name="Bruns T."/>
            <person name="Baldrian P."/>
            <person name="Vilgalys R."/>
            <person name="Dunand C."/>
            <person name="Henrissat B."/>
            <person name="Grigoriev I.V."/>
            <person name="Hibbett D."/>
            <person name="Nagy L.G."/>
            <person name="Martin F.M."/>
        </authorList>
    </citation>
    <scope>NUCLEOTIDE SEQUENCE</scope>
    <source>
        <strain evidence="2">Prilba</strain>
    </source>
</reference>
<sequence length="275" mass="30959">MTISPSPCSGGLTVQFNKTTEFKLYPWFGEAFTAHAYLNFPLFGIGQPMQRLFPGYSVNDESSNVFATTLEFSGPSDGVPEVMCLKLARGVDEVVHLSHEASVYRKDLVKLWGIAVPRMYGFFVGHHEDMPVACLLLEFCSGPNDLCDTEEFIRLAMQTVRKVHTLGITQNMLLELHHFVMKDNNVLLVDFSRAVMHQCSAVPICSHQRVCLDDEDEEEDDEYDCVLYKFDSYYESHEHPEKKQGREEGTISDVTKTPPPTVTNTIGYTDTAIVG</sequence>
<feature type="compositionally biased region" description="Basic and acidic residues" evidence="1">
    <location>
        <begin position="237"/>
        <end position="249"/>
    </location>
</feature>
<gene>
    <name evidence="2" type="ORF">DFH94DRAFT_847545</name>
</gene>
<organism evidence="2 3">
    <name type="scientific">Russula ochroleuca</name>
    <dbReference type="NCBI Taxonomy" id="152965"/>
    <lineage>
        <taxon>Eukaryota</taxon>
        <taxon>Fungi</taxon>
        <taxon>Dikarya</taxon>
        <taxon>Basidiomycota</taxon>
        <taxon>Agaricomycotina</taxon>
        <taxon>Agaricomycetes</taxon>
        <taxon>Russulales</taxon>
        <taxon>Russulaceae</taxon>
        <taxon>Russula</taxon>
    </lineage>
</organism>
<evidence type="ECO:0008006" key="4">
    <source>
        <dbReference type="Google" id="ProtNLM"/>
    </source>
</evidence>
<dbReference type="Proteomes" id="UP000759537">
    <property type="component" value="Unassembled WGS sequence"/>
</dbReference>
<evidence type="ECO:0000313" key="3">
    <source>
        <dbReference type="Proteomes" id="UP000759537"/>
    </source>
</evidence>
<reference evidence="2" key="1">
    <citation type="submission" date="2019-10" db="EMBL/GenBank/DDBJ databases">
        <authorList>
            <consortium name="DOE Joint Genome Institute"/>
            <person name="Kuo A."/>
            <person name="Miyauchi S."/>
            <person name="Kiss E."/>
            <person name="Drula E."/>
            <person name="Kohler A."/>
            <person name="Sanchez-Garcia M."/>
            <person name="Andreopoulos B."/>
            <person name="Barry K.W."/>
            <person name="Bonito G."/>
            <person name="Buee M."/>
            <person name="Carver A."/>
            <person name="Chen C."/>
            <person name="Cichocki N."/>
            <person name="Clum A."/>
            <person name="Culley D."/>
            <person name="Crous P.W."/>
            <person name="Fauchery L."/>
            <person name="Girlanda M."/>
            <person name="Hayes R."/>
            <person name="Keri Z."/>
            <person name="LaButti K."/>
            <person name="Lipzen A."/>
            <person name="Lombard V."/>
            <person name="Magnuson J."/>
            <person name="Maillard F."/>
            <person name="Morin E."/>
            <person name="Murat C."/>
            <person name="Nolan M."/>
            <person name="Ohm R."/>
            <person name="Pangilinan J."/>
            <person name="Pereira M."/>
            <person name="Perotto S."/>
            <person name="Peter M."/>
            <person name="Riley R."/>
            <person name="Sitrit Y."/>
            <person name="Stielow B."/>
            <person name="Szollosi G."/>
            <person name="Zifcakova L."/>
            <person name="Stursova M."/>
            <person name="Spatafora J.W."/>
            <person name="Tedersoo L."/>
            <person name="Vaario L.-M."/>
            <person name="Yamada A."/>
            <person name="Yan M."/>
            <person name="Wang P."/>
            <person name="Xu J."/>
            <person name="Bruns T."/>
            <person name="Baldrian P."/>
            <person name="Vilgalys R."/>
            <person name="Henrissat B."/>
            <person name="Grigoriev I.V."/>
            <person name="Hibbett D."/>
            <person name="Nagy L.G."/>
            <person name="Martin F.M."/>
        </authorList>
    </citation>
    <scope>NUCLEOTIDE SEQUENCE</scope>
    <source>
        <strain evidence="2">Prilba</strain>
    </source>
</reference>
<name>A0A9P5JZ35_9AGAM</name>
<keyword evidence="3" id="KW-1185">Reference proteome</keyword>
<feature type="region of interest" description="Disordered" evidence="1">
    <location>
        <begin position="237"/>
        <end position="263"/>
    </location>
</feature>
<proteinExistence type="predicted"/>
<protein>
    <recommendedName>
        <fullName evidence="4">Protein kinase domain-containing protein</fullName>
    </recommendedName>
</protein>
<evidence type="ECO:0000313" key="2">
    <source>
        <dbReference type="EMBL" id="KAF8470405.1"/>
    </source>
</evidence>
<comment type="caution">
    <text evidence="2">The sequence shown here is derived from an EMBL/GenBank/DDBJ whole genome shotgun (WGS) entry which is preliminary data.</text>
</comment>
<dbReference type="EMBL" id="WHVB01000025">
    <property type="protein sequence ID" value="KAF8470405.1"/>
    <property type="molecule type" value="Genomic_DNA"/>
</dbReference>
<evidence type="ECO:0000256" key="1">
    <source>
        <dbReference type="SAM" id="MobiDB-lite"/>
    </source>
</evidence>
<accession>A0A9P5JZ35</accession>
<dbReference type="OrthoDB" id="3182995at2759"/>